<dbReference type="SUPFAM" id="SSF48726">
    <property type="entry name" value="Immunoglobulin"/>
    <property type="match status" value="1"/>
</dbReference>
<dbReference type="InterPro" id="IPR013098">
    <property type="entry name" value="Ig_I-set"/>
</dbReference>
<evidence type="ECO:0000313" key="3">
    <source>
        <dbReference type="Ensembl" id="ENSPCLP00000015504.1"/>
    </source>
</evidence>
<dbReference type="Gene3D" id="2.60.40.10">
    <property type="entry name" value="Immunoglobulins"/>
    <property type="match status" value="1"/>
</dbReference>
<dbReference type="OMA" id="QCKCEIS"/>
<dbReference type="InterPro" id="IPR036179">
    <property type="entry name" value="Ig-like_dom_sf"/>
</dbReference>
<sequence>MIGILRLLILAHSLPFSFLRITCISFSPALLNILSFLENSLKHFHLSEPKKPPVFDHPLQPAAPEEGDTLQLSCHVRGSEPIRIQWLKAGREIRASERCSFSFANGVALLELAAVTKSDSGEYVCKASNVAGTDTCRSKVTVKGTWPLMFSFI</sequence>
<dbReference type="InterPro" id="IPR003598">
    <property type="entry name" value="Ig_sub2"/>
</dbReference>
<reference evidence="3" key="1">
    <citation type="submission" date="2025-08" db="UniProtKB">
        <authorList>
            <consortium name="Ensembl"/>
        </authorList>
    </citation>
    <scope>IDENTIFICATION</scope>
</reference>
<evidence type="ECO:0000313" key="4">
    <source>
        <dbReference type="Proteomes" id="UP000472261"/>
    </source>
</evidence>
<dbReference type="InterPro" id="IPR003599">
    <property type="entry name" value="Ig_sub"/>
</dbReference>
<organism evidence="3 4">
    <name type="scientific">Phasianus colchicus</name>
    <name type="common">Common pheasant</name>
    <dbReference type="NCBI Taxonomy" id="9054"/>
    <lineage>
        <taxon>Eukaryota</taxon>
        <taxon>Metazoa</taxon>
        <taxon>Chordata</taxon>
        <taxon>Craniata</taxon>
        <taxon>Vertebrata</taxon>
        <taxon>Euteleostomi</taxon>
        <taxon>Archelosauria</taxon>
        <taxon>Archosauria</taxon>
        <taxon>Dinosauria</taxon>
        <taxon>Saurischia</taxon>
        <taxon>Theropoda</taxon>
        <taxon>Coelurosauria</taxon>
        <taxon>Aves</taxon>
        <taxon>Neognathae</taxon>
        <taxon>Galloanserae</taxon>
        <taxon>Galliformes</taxon>
        <taxon>Phasianidae</taxon>
        <taxon>Phasianinae</taxon>
        <taxon>Phasianus</taxon>
    </lineage>
</organism>
<reference evidence="3" key="2">
    <citation type="submission" date="2025-09" db="UniProtKB">
        <authorList>
            <consortium name="Ensembl"/>
        </authorList>
    </citation>
    <scope>IDENTIFICATION</scope>
</reference>
<feature type="chain" id="PRO_5025402458" description="Ig-like domain-containing protein" evidence="1">
    <location>
        <begin position="20"/>
        <end position="153"/>
    </location>
</feature>
<dbReference type="PROSITE" id="PS50835">
    <property type="entry name" value="IG_LIKE"/>
    <property type="match status" value="1"/>
</dbReference>
<keyword evidence="1" id="KW-0732">Signal</keyword>
<dbReference type="SMART" id="SM00408">
    <property type="entry name" value="IGc2"/>
    <property type="match status" value="1"/>
</dbReference>
<dbReference type="Ensembl" id="ENSPCLT00000020418.1">
    <property type="protein sequence ID" value="ENSPCLP00000015504.1"/>
    <property type="gene ID" value="ENSPCLG00000012646.1"/>
</dbReference>
<name>A0A669Q4M5_PHACC</name>
<keyword evidence="4" id="KW-1185">Reference proteome</keyword>
<dbReference type="InterPro" id="IPR007110">
    <property type="entry name" value="Ig-like_dom"/>
</dbReference>
<protein>
    <recommendedName>
        <fullName evidence="2">Ig-like domain-containing protein</fullName>
    </recommendedName>
</protein>
<evidence type="ECO:0000259" key="2">
    <source>
        <dbReference type="PROSITE" id="PS50835"/>
    </source>
</evidence>
<feature type="signal peptide" evidence="1">
    <location>
        <begin position="1"/>
        <end position="19"/>
    </location>
</feature>
<accession>A0A669Q4M5</accession>
<dbReference type="AlphaFoldDB" id="A0A669Q4M5"/>
<evidence type="ECO:0000256" key="1">
    <source>
        <dbReference type="SAM" id="SignalP"/>
    </source>
</evidence>
<dbReference type="SMART" id="SM00409">
    <property type="entry name" value="IG"/>
    <property type="match status" value="1"/>
</dbReference>
<dbReference type="FunFam" id="2.60.40.10:FF:000022">
    <property type="entry name" value="Cardiac titin"/>
    <property type="match status" value="1"/>
</dbReference>
<proteinExistence type="predicted"/>
<dbReference type="InterPro" id="IPR013783">
    <property type="entry name" value="Ig-like_fold"/>
</dbReference>
<feature type="domain" description="Ig-like" evidence="2">
    <location>
        <begin position="52"/>
        <end position="141"/>
    </location>
</feature>
<dbReference type="Pfam" id="PF07679">
    <property type="entry name" value="I-set"/>
    <property type="match status" value="1"/>
</dbReference>
<dbReference type="PANTHER" id="PTHR47633">
    <property type="entry name" value="IMMUNOGLOBULIN"/>
    <property type="match status" value="1"/>
</dbReference>
<dbReference type="Proteomes" id="UP000472261">
    <property type="component" value="Unplaced"/>
</dbReference>